<evidence type="ECO:0000313" key="2">
    <source>
        <dbReference type="EMBL" id="MPC14275.1"/>
    </source>
</evidence>
<dbReference type="EMBL" id="VSRR010000340">
    <property type="protein sequence ID" value="MPC14275.1"/>
    <property type="molecule type" value="Genomic_DNA"/>
</dbReference>
<reference evidence="2 3" key="1">
    <citation type="submission" date="2019-05" db="EMBL/GenBank/DDBJ databases">
        <title>Another draft genome of Portunus trituberculatus and its Hox gene families provides insights of decapod evolution.</title>
        <authorList>
            <person name="Jeong J.-H."/>
            <person name="Song I."/>
            <person name="Kim S."/>
            <person name="Choi T."/>
            <person name="Kim D."/>
            <person name="Ryu S."/>
            <person name="Kim W."/>
        </authorList>
    </citation>
    <scope>NUCLEOTIDE SEQUENCE [LARGE SCALE GENOMIC DNA]</scope>
    <source>
        <tissue evidence="2">Muscle</tissue>
    </source>
</reference>
<name>A0A5B7CYY9_PORTR</name>
<dbReference type="AlphaFoldDB" id="A0A5B7CYY9"/>
<feature type="compositionally biased region" description="Basic and acidic residues" evidence="1">
    <location>
        <begin position="44"/>
        <end position="53"/>
    </location>
</feature>
<dbReference type="Proteomes" id="UP000324222">
    <property type="component" value="Unassembled WGS sequence"/>
</dbReference>
<evidence type="ECO:0000256" key="1">
    <source>
        <dbReference type="SAM" id="MobiDB-lite"/>
    </source>
</evidence>
<comment type="caution">
    <text evidence="2">The sequence shown here is derived from an EMBL/GenBank/DDBJ whole genome shotgun (WGS) entry which is preliminary data.</text>
</comment>
<sequence length="126" mass="13730">MRPLKNIMTKGEVFREGRGVDELIVPQKVEIQGRREQVTCPKRASAEHTEKDSSGSTRLSYSCQHYTLSAYPASHTQCPATPTSATPTGGHTQVFSSIAVASVNMRCDKMRAKEAATHPRGLGIKS</sequence>
<evidence type="ECO:0000313" key="3">
    <source>
        <dbReference type="Proteomes" id="UP000324222"/>
    </source>
</evidence>
<gene>
    <name evidence="2" type="ORF">E2C01_007038</name>
</gene>
<feature type="region of interest" description="Disordered" evidence="1">
    <location>
        <begin position="34"/>
        <end position="58"/>
    </location>
</feature>
<accession>A0A5B7CYY9</accession>
<keyword evidence="3" id="KW-1185">Reference proteome</keyword>
<organism evidence="2 3">
    <name type="scientific">Portunus trituberculatus</name>
    <name type="common">Swimming crab</name>
    <name type="synonym">Neptunus trituberculatus</name>
    <dbReference type="NCBI Taxonomy" id="210409"/>
    <lineage>
        <taxon>Eukaryota</taxon>
        <taxon>Metazoa</taxon>
        <taxon>Ecdysozoa</taxon>
        <taxon>Arthropoda</taxon>
        <taxon>Crustacea</taxon>
        <taxon>Multicrustacea</taxon>
        <taxon>Malacostraca</taxon>
        <taxon>Eumalacostraca</taxon>
        <taxon>Eucarida</taxon>
        <taxon>Decapoda</taxon>
        <taxon>Pleocyemata</taxon>
        <taxon>Brachyura</taxon>
        <taxon>Eubrachyura</taxon>
        <taxon>Portunoidea</taxon>
        <taxon>Portunidae</taxon>
        <taxon>Portuninae</taxon>
        <taxon>Portunus</taxon>
    </lineage>
</organism>
<proteinExistence type="predicted"/>
<protein>
    <submittedName>
        <fullName evidence="2">Uncharacterized protein</fullName>
    </submittedName>
</protein>